<dbReference type="InParanoid" id="A0A068TPH9"/>
<evidence type="ECO:0000256" key="2">
    <source>
        <dbReference type="ARBA" id="ARBA00022980"/>
    </source>
</evidence>
<dbReference type="Gramene" id="CDO97849">
    <property type="protein sequence ID" value="CDO97849"/>
    <property type="gene ID" value="GSCOC_T00021773001"/>
</dbReference>
<name>A0A068TPH9_COFCA</name>
<dbReference type="GO" id="GO:0006412">
    <property type="term" value="P:translation"/>
    <property type="evidence" value="ECO:0007669"/>
    <property type="project" value="InterPro"/>
</dbReference>
<dbReference type="AlphaFoldDB" id="A0A068TPH9"/>
<dbReference type="Pfam" id="PF00380">
    <property type="entry name" value="Ribosomal_S9"/>
    <property type="match status" value="1"/>
</dbReference>
<organism evidence="4 5">
    <name type="scientific">Coffea canephora</name>
    <name type="common">Robusta coffee</name>
    <dbReference type="NCBI Taxonomy" id="49390"/>
    <lineage>
        <taxon>Eukaryota</taxon>
        <taxon>Viridiplantae</taxon>
        <taxon>Streptophyta</taxon>
        <taxon>Embryophyta</taxon>
        <taxon>Tracheophyta</taxon>
        <taxon>Spermatophyta</taxon>
        <taxon>Magnoliopsida</taxon>
        <taxon>eudicotyledons</taxon>
        <taxon>Gunneridae</taxon>
        <taxon>Pentapetalae</taxon>
        <taxon>asterids</taxon>
        <taxon>lamiids</taxon>
        <taxon>Gentianales</taxon>
        <taxon>Rubiaceae</taxon>
        <taxon>Ixoroideae</taxon>
        <taxon>Gardenieae complex</taxon>
        <taxon>Bertiereae - Coffeeae clade</taxon>
        <taxon>Coffeeae</taxon>
        <taxon>Coffea</taxon>
    </lineage>
</organism>
<dbReference type="PANTHER" id="PTHR21569">
    <property type="entry name" value="RIBOSOMAL PROTEIN S9"/>
    <property type="match status" value="1"/>
</dbReference>
<proteinExistence type="inferred from homology"/>
<dbReference type="Proteomes" id="UP000295252">
    <property type="component" value="Chromosome VI"/>
</dbReference>
<protein>
    <recommendedName>
        <fullName evidence="6">Ribosomal protein S9</fullName>
    </recommendedName>
</protein>
<dbReference type="SUPFAM" id="SSF54211">
    <property type="entry name" value="Ribosomal protein S5 domain 2-like"/>
    <property type="match status" value="1"/>
</dbReference>
<keyword evidence="3" id="KW-0687">Ribonucleoprotein</keyword>
<evidence type="ECO:0008006" key="6">
    <source>
        <dbReference type="Google" id="ProtNLM"/>
    </source>
</evidence>
<dbReference type="InterPro" id="IPR020568">
    <property type="entry name" value="Ribosomal_Su5_D2-typ_SF"/>
</dbReference>
<comment type="similarity">
    <text evidence="1">Belongs to the universal ribosomal protein uS9 family.</text>
</comment>
<reference evidence="5" key="1">
    <citation type="journal article" date="2014" name="Science">
        <title>The coffee genome provides insight into the convergent evolution of caffeine biosynthesis.</title>
        <authorList>
            <person name="Denoeud F."/>
            <person name="Carretero-Paulet L."/>
            <person name="Dereeper A."/>
            <person name="Droc G."/>
            <person name="Guyot R."/>
            <person name="Pietrella M."/>
            <person name="Zheng C."/>
            <person name="Alberti A."/>
            <person name="Anthony F."/>
            <person name="Aprea G."/>
            <person name="Aury J.M."/>
            <person name="Bento P."/>
            <person name="Bernard M."/>
            <person name="Bocs S."/>
            <person name="Campa C."/>
            <person name="Cenci A."/>
            <person name="Combes M.C."/>
            <person name="Crouzillat D."/>
            <person name="Da Silva C."/>
            <person name="Daddiego L."/>
            <person name="De Bellis F."/>
            <person name="Dussert S."/>
            <person name="Garsmeur O."/>
            <person name="Gayraud T."/>
            <person name="Guignon V."/>
            <person name="Jahn K."/>
            <person name="Jamilloux V."/>
            <person name="Joet T."/>
            <person name="Labadie K."/>
            <person name="Lan T."/>
            <person name="Leclercq J."/>
            <person name="Lepelley M."/>
            <person name="Leroy T."/>
            <person name="Li L.T."/>
            <person name="Librado P."/>
            <person name="Lopez L."/>
            <person name="Munoz A."/>
            <person name="Noel B."/>
            <person name="Pallavicini A."/>
            <person name="Perrotta G."/>
            <person name="Poncet V."/>
            <person name="Pot D."/>
            <person name="Priyono X."/>
            <person name="Rigoreau M."/>
            <person name="Rouard M."/>
            <person name="Rozas J."/>
            <person name="Tranchant-Dubreuil C."/>
            <person name="VanBuren R."/>
            <person name="Zhang Q."/>
            <person name="Andrade A.C."/>
            <person name="Argout X."/>
            <person name="Bertrand B."/>
            <person name="de Kochko A."/>
            <person name="Graziosi G."/>
            <person name="Henry R.J."/>
            <person name="Jayarama X."/>
            <person name="Ming R."/>
            <person name="Nagai C."/>
            <person name="Rounsley S."/>
            <person name="Sankoff D."/>
            <person name="Giuliano G."/>
            <person name="Albert V.A."/>
            <person name="Wincker P."/>
            <person name="Lashermes P."/>
        </authorList>
    </citation>
    <scope>NUCLEOTIDE SEQUENCE [LARGE SCALE GENOMIC DNA]</scope>
    <source>
        <strain evidence="5">cv. DH200-94</strain>
    </source>
</reference>
<dbReference type="GO" id="GO:0003723">
    <property type="term" value="F:RNA binding"/>
    <property type="evidence" value="ECO:0007669"/>
    <property type="project" value="TreeGrafter"/>
</dbReference>
<dbReference type="STRING" id="49390.A0A068TPH9"/>
<dbReference type="Gene3D" id="3.30.230.10">
    <property type="match status" value="1"/>
</dbReference>
<dbReference type="GO" id="GO:0003735">
    <property type="term" value="F:structural constituent of ribosome"/>
    <property type="evidence" value="ECO:0007669"/>
    <property type="project" value="InterPro"/>
</dbReference>
<sequence length="81" mass="9456">MIQFNFSNFLMLPANCYCSLLGTGQVGAIQLGISRALQNWAPDLRPLVIFRWFLLTRDSRVIERKKPGKAKTRRSFQWVKR</sequence>
<evidence type="ECO:0000256" key="3">
    <source>
        <dbReference type="ARBA" id="ARBA00023274"/>
    </source>
</evidence>
<dbReference type="InterPro" id="IPR000754">
    <property type="entry name" value="Ribosomal_uS9"/>
</dbReference>
<evidence type="ECO:0000313" key="5">
    <source>
        <dbReference type="Proteomes" id="UP000295252"/>
    </source>
</evidence>
<keyword evidence="5" id="KW-1185">Reference proteome</keyword>
<evidence type="ECO:0000256" key="1">
    <source>
        <dbReference type="ARBA" id="ARBA00005251"/>
    </source>
</evidence>
<keyword evidence="2" id="KW-0689">Ribosomal protein</keyword>
<dbReference type="PhylomeDB" id="A0A068TPH9"/>
<dbReference type="PANTHER" id="PTHR21569:SF1">
    <property type="entry name" value="SMALL RIBOSOMAL SUBUNIT PROTEIN US9M"/>
    <property type="match status" value="1"/>
</dbReference>
<dbReference type="EMBL" id="HG739086">
    <property type="protein sequence ID" value="CDO97849.1"/>
    <property type="molecule type" value="Genomic_DNA"/>
</dbReference>
<dbReference type="GO" id="GO:0022627">
    <property type="term" value="C:cytosolic small ribosomal subunit"/>
    <property type="evidence" value="ECO:0007669"/>
    <property type="project" value="TreeGrafter"/>
</dbReference>
<evidence type="ECO:0000313" key="4">
    <source>
        <dbReference type="EMBL" id="CDO97849.1"/>
    </source>
</evidence>
<gene>
    <name evidence="4" type="ORF">GSCOC_T00021773001</name>
</gene>
<accession>A0A068TPH9</accession>
<dbReference type="InterPro" id="IPR014721">
    <property type="entry name" value="Ribsml_uS5_D2-typ_fold_subgr"/>
</dbReference>